<dbReference type="Proteomes" id="UP000034883">
    <property type="component" value="Chromosome"/>
</dbReference>
<feature type="compositionally biased region" description="Basic and acidic residues" evidence="1">
    <location>
        <begin position="1"/>
        <end position="14"/>
    </location>
</feature>
<accession>A0A0F6W667</accession>
<proteinExistence type="predicted"/>
<protein>
    <submittedName>
        <fullName evidence="2">Uncharacterized protein</fullName>
    </submittedName>
</protein>
<gene>
    <name evidence="2" type="ORF">DB32_005579</name>
</gene>
<feature type="compositionally biased region" description="Low complexity" evidence="1">
    <location>
        <begin position="18"/>
        <end position="27"/>
    </location>
</feature>
<dbReference type="STRING" id="927083.DB32_005579"/>
<feature type="region of interest" description="Disordered" evidence="1">
    <location>
        <begin position="1"/>
        <end position="119"/>
    </location>
</feature>
<dbReference type="AlphaFoldDB" id="A0A0F6W667"/>
<dbReference type="KEGG" id="samy:DB32_005579"/>
<evidence type="ECO:0000256" key="1">
    <source>
        <dbReference type="SAM" id="MobiDB-lite"/>
    </source>
</evidence>
<dbReference type="EMBL" id="CP011125">
    <property type="protein sequence ID" value="AKF08430.1"/>
    <property type="molecule type" value="Genomic_DNA"/>
</dbReference>
<keyword evidence="3" id="KW-1185">Reference proteome</keyword>
<organism evidence="2 3">
    <name type="scientific">Sandaracinus amylolyticus</name>
    <dbReference type="NCBI Taxonomy" id="927083"/>
    <lineage>
        <taxon>Bacteria</taxon>
        <taxon>Pseudomonadati</taxon>
        <taxon>Myxococcota</taxon>
        <taxon>Polyangia</taxon>
        <taxon>Polyangiales</taxon>
        <taxon>Sandaracinaceae</taxon>
        <taxon>Sandaracinus</taxon>
    </lineage>
</organism>
<sequence length="231" mass="24906">MPSGPDGRDAEPPHGRRTLGAALVGALRARRSRRAASRRALRARRSPRAASVRALRARRSPRAASRRVLRARRSPCAASRRALRARRSPRAASRRALRARRCPRAASRRALRAQQGPSWATETPCEFATQRVGCVCPSQPHTGANSRVHIWGRGRHTPGTSVAPHCADAAQSQNSSAPQGAMPRLPQARSPPAAPPPPAAVHSPCDATLTPARFASHSLPYVRPSQPHTGW</sequence>
<feature type="compositionally biased region" description="Basic residues" evidence="1">
    <location>
        <begin position="55"/>
        <end position="73"/>
    </location>
</feature>
<evidence type="ECO:0000313" key="2">
    <source>
        <dbReference type="EMBL" id="AKF08430.1"/>
    </source>
</evidence>
<feature type="compositionally biased region" description="Basic residues" evidence="1">
    <location>
        <begin position="28"/>
        <end position="47"/>
    </location>
</feature>
<feature type="region of interest" description="Disordered" evidence="1">
    <location>
        <begin position="156"/>
        <end position="207"/>
    </location>
</feature>
<reference evidence="2 3" key="1">
    <citation type="submission" date="2015-03" db="EMBL/GenBank/DDBJ databases">
        <title>Genome assembly of Sandaracinus amylolyticus DSM 53668.</title>
        <authorList>
            <person name="Sharma G."/>
            <person name="Subramanian S."/>
        </authorList>
    </citation>
    <scope>NUCLEOTIDE SEQUENCE [LARGE SCALE GENOMIC DNA]</scope>
    <source>
        <strain evidence="2 3">DSM 53668</strain>
    </source>
</reference>
<name>A0A0F6W667_9BACT</name>
<feature type="compositionally biased region" description="Basic residues" evidence="1">
    <location>
        <begin position="81"/>
        <end position="111"/>
    </location>
</feature>
<evidence type="ECO:0000313" key="3">
    <source>
        <dbReference type="Proteomes" id="UP000034883"/>
    </source>
</evidence>